<keyword evidence="2" id="KW-1185">Reference proteome</keyword>
<comment type="caution">
    <text evidence="1">The sequence shown here is derived from an EMBL/GenBank/DDBJ whole genome shotgun (WGS) entry which is preliminary data.</text>
</comment>
<dbReference type="EMBL" id="BMAU01021348">
    <property type="protein sequence ID" value="GFY18253.1"/>
    <property type="molecule type" value="Genomic_DNA"/>
</dbReference>
<proteinExistence type="predicted"/>
<sequence length="120" mass="14042">MLKKSNVLHGPLTSEELSEAERFWIQFEKERFFSEELKSLKESYPKAWFRISSPKKGLFGKNIIERSPWWGGFYGRLVRFVKESLHKILGKTLLSIEEMTTIVTEIEAVCSQSKTTELRI</sequence>
<gene>
    <name evidence="1" type="ORF">TNCV_2046591</name>
</gene>
<evidence type="ECO:0000313" key="2">
    <source>
        <dbReference type="Proteomes" id="UP000887159"/>
    </source>
</evidence>
<organism evidence="1 2">
    <name type="scientific">Trichonephila clavipes</name>
    <name type="common">Golden silk orbweaver</name>
    <name type="synonym">Nephila clavipes</name>
    <dbReference type="NCBI Taxonomy" id="2585209"/>
    <lineage>
        <taxon>Eukaryota</taxon>
        <taxon>Metazoa</taxon>
        <taxon>Ecdysozoa</taxon>
        <taxon>Arthropoda</taxon>
        <taxon>Chelicerata</taxon>
        <taxon>Arachnida</taxon>
        <taxon>Araneae</taxon>
        <taxon>Araneomorphae</taxon>
        <taxon>Entelegynae</taxon>
        <taxon>Araneoidea</taxon>
        <taxon>Nephilidae</taxon>
        <taxon>Trichonephila</taxon>
    </lineage>
</organism>
<evidence type="ECO:0000313" key="1">
    <source>
        <dbReference type="EMBL" id="GFY18253.1"/>
    </source>
</evidence>
<accession>A0A8X6SV58</accession>
<dbReference type="Proteomes" id="UP000887159">
    <property type="component" value="Unassembled WGS sequence"/>
</dbReference>
<protein>
    <submittedName>
        <fullName evidence="1">Uncharacterized protein</fullName>
    </submittedName>
</protein>
<reference evidence="1" key="1">
    <citation type="submission" date="2020-08" db="EMBL/GenBank/DDBJ databases">
        <title>Multicomponent nature underlies the extraordinary mechanical properties of spider dragline silk.</title>
        <authorList>
            <person name="Kono N."/>
            <person name="Nakamura H."/>
            <person name="Mori M."/>
            <person name="Yoshida Y."/>
            <person name="Ohtoshi R."/>
            <person name="Malay A.D."/>
            <person name="Moran D.A.P."/>
            <person name="Tomita M."/>
            <person name="Numata K."/>
            <person name="Arakawa K."/>
        </authorList>
    </citation>
    <scope>NUCLEOTIDE SEQUENCE</scope>
</reference>
<dbReference type="AlphaFoldDB" id="A0A8X6SV58"/>
<name>A0A8X6SV58_TRICX</name>